<organism evidence="1 2">
    <name type="scientific">Limosilactobacillus reuteri</name>
    <name type="common">Lactobacillus reuteri</name>
    <dbReference type="NCBI Taxonomy" id="1598"/>
    <lineage>
        <taxon>Bacteria</taxon>
        <taxon>Bacillati</taxon>
        <taxon>Bacillota</taxon>
        <taxon>Bacilli</taxon>
        <taxon>Lactobacillales</taxon>
        <taxon>Lactobacillaceae</taxon>
        <taxon>Limosilactobacillus</taxon>
    </lineage>
</organism>
<sequence length="90" mass="10641">MEKSIWTKNQKTLFDWLVQWEVSGDEELATKIVNAGYLGYEYEAIGCEEVDREQYENDSDYRSFIDSQSGNWRDDEDLPGSKWWLIGAQY</sequence>
<dbReference type="PATRIC" id="fig|1598.90.peg.562"/>
<gene>
    <name evidence="1" type="ORF">LR3_08815</name>
</gene>
<name>A0A073K2W6_LIMRT</name>
<protein>
    <submittedName>
        <fullName evidence="1">Uncharacterized protein</fullName>
    </submittedName>
</protein>
<proteinExistence type="predicted"/>
<dbReference type="AlphaFoldDB" id="A0A073K2W6"/>
<evidence type="ECO:0000313" key="2">
    <source>
        <dbReference type="Proteomes" id="UP000027731"/>
    </source>
</evidence>
<evidence type="ECO:0000313" key="1">
    <source>
        <dbReference type="EMBL" id="KEK16146.1"/>
    </source>
</evidence>
<accession>A0A073K2W6</accession>
<reference evidence="1 2" key="1">
    <citation type="submission" date="2014-06" db="EMBL/GenBank/DDBJ databases">
        <title>Genetic determinant of reutericyclin biosynthesis of Lactobacillus reuteri.</title>
        <authorList>
            <person name="Lin X."/>
            <person name="Duar R."/>
            <person name="Walter J."/>
            <person name="Gaenzle M."/>
        </authorList>
    </citation>
    <scope>NUCLEOTIDE SEQUENCE [LARGE SCALE GENOMIC DNA]</scope>
    <source>
        <strain evidence="1 2">LTH2584</strain>
    </source>
</reference>
<dbReference type="EMBL" id="JOSX01000010">
    <property type="protein sequence ID" value="KEK16146.1"/>
    <property type="molecule type" value="Genomic_DNA"/>
</dbReference>
<dbReference type="Proteomes" id="UP000027731">
    <property type="component" value="Unassembled WGS sequence"/>
</dbReference>
<comment type="caution">
    <text evidence="1">The sequence shown here is derived from an EMBL/GenBank/DDBJ whole genome shotgun (WGS) entry which is preliminary data.</text>
</comment>